<dbReference type="GO" id="GO:0003700">
    <property type="term" value="F:DNA-binding transcription factor activity"/>
    <property type="evidence" value="ECO:0007669"/>
    <property type="project" value="TreeGrafter"/>
</dbReference>
<proteinExistence type="predicted"/>
<evidence type="ECO:0000313" key="7">
    <source>
        <dbReference type="Proteomes" id="UP000247781"/>
    </source>
</evidence>
<evidence type="ECO:0000259" key="5">
    <source>
        <dbReference type="PROSITE" id="PS50977"/>
    </source>
</evidence>
<dbReference type="Gene3D" id="1.10.357.10">
    <property type="entry name" value="Tetracycline Repressor, domain 2"/>
    <property type="match status" value="1"/>
</dbReference>
<comment type="caution">
    <text evidence="6">The sequence shown here is derived from an EMBL/GenBank/DDBJ whole genome shotgun (WGS) entry which is preliminary data.</text>
</comment>
<evidence type="ECO:0000256" key="4">
    <source>
        <dbReference type="PROSITE-ProRule" id="PRU00335"/>
    </source>
</evidence>
<dbReference type="SUPFAM" id="SSF46689">
    <property type="entry name" value="Homeodomain-like"/>
    <property type="match status" value="1"/>
</dbReference>
<dbReference type="EMBL" id="QJJU01000011">
    <property type="protein sequence ID" value="PXX07356.1"/>
    <property type="molecule type" value="Genomic_DNA"/>
</dbReference>
<dbReference type="InterPro" id="IPR001647">
    <property type="entry name" value="HTH_TetR"/>
</dbReference>
<dbReference type="InterPro" id="IPR050109">
    <property type="entry name" value="HTH-type_TetR-like_transc_reg"/>
</dbReference>
<dbReference type="GO" id="GO:0000976">
    <property type="term" value="F:transcription cis-regulatory region binding"/>
    <property type="evidence" value="ECO:0007669"/>
    <property type="project" value="TreeGrafter"/>
</dbReference>
<dbReference type="PROSITE" id="PS50977">
    <property type="entry name" value="HTH_TETR_2"/>
    <property type="match status" value="1"/>
</dbReference>
<organism evidence="6 7">
    <name type="scientific">Mycolicibacterium moriokaense</name>
    <dbReference type="NCBI Taxonomy" id="39691"/>
    <lineage>
        <taxon>Bacteria</taxon>
        <taxon>Bacillati</taxon>
        <taxon>Actinomycetota</taxon>
        <taxon>Actinomycetes</taxon>
        <taxon>Mycobacteriales</taxon>
        <taxon>Mycobacteriaceae</taxon>
        <taxon>Mycolicibacterium</taxon>
    </lineage>
</organism>
<protein>
    <submittedName>
        <fullName evidence="6">TetR family transcriptional regulator</fullName>
    </submittedName>
</protein>
<evidence type="ECO:0000256" key="2">
    <source>
        <dbReference type="ARBA" id="ARBA00023125"/>
    </source>
</evidence>
<evidence type="ECO:0000256" key="3">
    <source>
        <dbReference type="ARBA" id="ARBA00023163"/>
    </source>
</evidence>
<name>A0A318HEH4_9MYCO</name>
<feature type="domain" description="HTH tetR-type" evidence="5">
    <location>
        <begin position="20"/>
        <end position="80"/>
    </location>
</feature>
<evidence type="ECO:0000313" key="6">
    <source>
        <dbReference type="EMBL" id="PXX07356.1"/>
    </source>
</evidence>
<sequence length="212" mass="23506">MSTRQATLAELDNGRKPRQEGTYHRVLNAAVALLRETKYSELTVRAIAARAEVSPATAYNYFKSKNGLIAEVYLRLVRTVPLFVDVNQTTHERVTQEIHALAMLGAEEPEIAAATTTALMGDEEELKPVREQIGIEVRRRLTAALGPGVPTNVLSAVEYVFYGAMVRAGTGFLTYDTVGSHLDGVIVLILQGHEELPKQARPTRRRKEPVRR</sequence>
<dbReference type="PANTHER" id="PTHR30055:SF234">
    <property type="entry name" value="HTH-TYPE TRANSCRIPTIONAL REGULATOR BETI"/>
    <property type="match status" value="1"/>
</dbReference>
<keyword evidence="3" id="KW-0804">Transcription</keyword>
<keyword evidence="2 4" id="KW-0238">DNA-binding</keyword>
<dbReference type="RefSeq" id="WP_110317422.1">
    <property type="nucleotide sequence ID" value="NZ_QJJU01000011.1"/>
</dbReference>
<dbReference type="InterPro" id="IPR009057">
    <property type="entry name" value="Homeodomain-like_sf"/>
</dbReference>
<keyword evidence="7" id="KW-1185">Reference proteome</keyword>
<dbReference type="PRINTS" id="PR00455">
    <property type="entry name" value="HTHTETR"/>
</dbReference>
<reference evidence="7" key="1">
    <citation type="submission" date="2018-05" db="EMBL/GenBank/DDBJ databases">
        <authorList>
            <person name="Deangelis K."/>
            <person name="Huntemann M."/>
            <person name="Clum A."/>
            <person name="Pillay M."/>
            <person name="Palaniappan K."/>
            <person name="Varghese N."/>
            <person name="Mikhailova N."/>
            <person name="Stamatis D."/>
            <person name="Reddy T."/>
            <person name="Daum C."/>
            <person name="Shapiro N."/>
            <person name="Ivanova N."/>
            <person name="Kyrpides N."/>
            <person name="Woyke T."/>
        </authorList>
    </citation>
    <scope>NUCLEOTIDE SEQUENCE [LARGE SCALE GENOMIC DNA]</scope>
    <source>
        <strain evidence="7">GAS496</strain>
    </source>
</reference>
<evidence type="ECO:0000256" key="1">
    <source>
        <dbReference type="ARBA" id="ARBA00023015"/>
    </source>
</evidence>
<gene>
    <name evidence="6" type="ORF">C8E89_111140</name>
</gene>
<accession>A0A318HEH4</accession>
<reference evidence="6 7" key="2">
    <citation type="submission" date="2018-06" db="EMBL/GenBank/DDBJ databases">
        <title>Sequencing of bacterial isolates from soil warming experiment in Harvard Forest, Massachusetts, USA.</title>
        <authorList>
            <person name="Deangelis K.PhD."/>
        </authorList>
    </citation>
    <scope>NUCLEOTIDE SEQUENCE [LARGE SCALE GENOMIC DNA]</scope>
    <source>
        <strain evidence="6 7">GAS496</strain>
    </source>
</reference>
<dbReference type="PANTHER" id="PTHR30055">
    <property type="entry name" value="HTH-TYPE TRANSCRIPTIONAL REGULATOR RUTR"/>
    <property type="match status" value="1"/>
</dbReference>
<dbReference type="Pfam" id="PF00440">
    <property type="entry name" value="TetR_N"/>
    <property type="match status" value="1"/>
</dbReference>
<dbReference type="AlphaFoldDB" id="A0A318HEH4"/>
<feature type="DNA-binding region" description="H-T-H motif" evidence="4">
    <location>
        <begin position="43"/>
        <end position="62"/>
    </location>
</feature>
<dbReference type="Proteomes" id="UP000247781">
    <property type="component" value="Unassembled WGS sequence"/>
</dbReference>
<keyword evidence="1" id="KW-0805">Transcription regulation</keyword>
<dbReference type="OrthoDB" id="5242390at2"/>